<keyword evidence="4" id="KW-0963">Cytoplasm</keyword>
<dbReference type="SUPFAM" id="SSF52374">
    <property type="entry name" value="Nucleotidylyl transferase"/>
    <property type="match status" value="1"/>
</dbReference>
<dbReference type="CDD" id="cd00671">
    <property type="entry name" value="ArgRS_core"/>
    <property type="match status" value="1"/>
</dbReference>
<dbReference type="EC" id="6.1.1.19" evidence="3"/>
<gene>
    <name evidence="17" type="ORF">APLA_LOCUS4318</name>
</gene>
<evidence type="ECO:0000256" key="2">
    <source>
        <dbReference type="ARBA" id="ARBA00005594"/>
    </source>
</evidence>
<dbReference type="SUPFAM" id="SSF47323">
    <property type="entry name" value="Anticodon-binding domain of a subclass of class I aminoacyl-tRNA synthetases"/>
    <property type="match status" value="1"/>
</dbReference>
<evidence type="ECO:0000313" key="18">
    <source>
        <dbReference type="Proteomes" id="UP000494106"/>
    </source>
</evidence>
<evidence type="ECO:0000259" key="16">
    <source>
        <dbReference type="SMART" id="SM01016"/>
    </source>
</evidence>
<dbReference type="PRINTS" id="PR01038">
    <property type="entry name" value="TRNASYNTHARG"/>
</dbReference>
<dbReference type="Gene3D" id="1.10.730.10">
    <property type="entry name" value="Isoleucyl-tRNA Synthetase, Domain 1"/>
    <property type="match status" value="1"/>
</dbReference>
<evidence type="ECO:0000256" key="10">
    <source>
        <dbReference type="ARBA" id="ARBA00033033"/>
    </source>
</evidence>
<feature type="domain" description="Arginyl tRNA synthetase N-terminal" evidence="16">
    <location>
        <begin position="101"/>
        <end position="190"/>
    </location>
</feature>
<sequence>MSEEDQKKLEERTARAEKEVDAIEEELNKIAKGDLSFIGDPRLNKLLTENEKLKNRLEHLQNAVKVESCSSKVPAARKQPRDLPTLITDINTVEGNICLVDELKNVFEVGIRSAYPDLEDPPIVISLSGNNPKFGDYQCNSAMAISQLLKAKNIKTNPREVANNILNKTPSSPFIERIEVAGAGFLNIYLNKALVEHVLNCILRSGIKPPPVKRQKVIVDFSSPNIAKEMHVGHLRSTIIGDSICRLLEFLNHDVLRINHLGDWGTQFGMLIAHLQDKFPDFKTTSPPIADLQAFYKESKTRFDTEEEFKKRAYQCVVQLQSYDADYIAAWKLICEVSRKEFQKIYERLDIHIIDRGESFYHDRMPVVIQQLKDGGFLEEDNGRLIMWANPGNKDGLIPLTVVKSDGGYTYDTSDLATIKNRVEEEKGDRFIYVVDNGQATHFLVLDGCARRAGILKGDQKIEFVGFGVVLGEDKKKFKTRSGDTIKLIELLDEGLTRSLNKLIEKGRDKILTPEELKQAQEAVAYGCIKYADLSHNRLNDYVFSFDKMLDDKGNTAVYLLYALTRIRSIARTAQISEDQLKAEFEKTGFKFTHDAEWKLGKVLVRFPEVLLKVANDLFLHSLCEYLYEISSVFTEFYDKCYCVEKDKEGNVVTINYSRLMLCDATATVMDKCFDILGIRSVSKM</sequence>
<keyword evidence="14" id="KW-0175">Coiled coil</keyword>
<comment type="subcellular location">
    <subcellularLocation>
        <location evidence="1">Cytoplasm</location>
        <location evidence="1">Cytosol</location>
    </subcellularLocation>
</comment>
<dbReference type="InterPro" id="IPR005148">
    <property type="entry name" value="Arg-tRNA-synth_N"/>
</dbReference>
<dbReference type="HAMAP" id="MF_00123">
    <property type="entry name" value="Arg_tRNA_synth"/>
    <property type="match status" value="1"/>
</dbReference>
<dbReference type="FunFam" id="1.10.730.10:FF:000064">
    <property type="entry name" value="Probable arginine--tRNA ligase, cytoplasmic"/>
    <property type="match status" value="1"/>
</dbReference>
<dbReference type="GO" id="GO:0004814">
    <property type="term" value="F:arginine-tRNA ligase activity"/>
    <property type="evidence" value="ECO:0007669"/>
    <property type="project" value="UniProtKB-EC"/>
</dbReference>
<dbReference type="NCBIfam" id="TIGR00456">
    <property type="entry name" value="argS"/>
    <property type="match status" value="1"/>
</dbReference>
<reference evidence="17 18" key="1">
    <citation type="submission" date="2020-04" db="EMBL/GenBank/DDBJ databases">
        <authorList>
            <person name="Wallbank WR R."/>
            <person name="Pardo Diaz C."/>
            <person name="Kozak K."/>
            <person name="Martin S."/>
            <person name="Jiggins C."/>
            <person name="Moest M."/>
            <person name="Warren A I."/>
            <person name="Byers J.R.P. K."/>
            <person name="Montejo-Kovacevich G."/>
            <person name="Yen C E."/>
        </authorList>
    </citation>
    <scope>NUCLEOTIDE SEQUENCE [LARGE SCALE GENOMIC DNA]</scope>
</reference>
<dbReference type="InterPro" id="IPR009080">
    <property type="entry name" value="tRNAsynth_Ia_anticodon-bd"/>
</dbReference>
<dbReference type="InterPro" id="IPR001278">
    <property type="entry name" value="Arg-tRNA-ligase"/>
</dbReference>
<evidence type="ECO:0000256" key="5">
    <source>
        <dbReference type="ARBA" id="ARBA00022598"/>
    </source>
</evidence>
<dbReference type="Proteomes" id="UP000494106">
    <property type="component" value="Unassembled WGS sequence"/>
</dbReference>
<evidence type="ECO:0000313" key="17">
    <source>
        <dbReference type="EMBL" id="CAB3230713.1"/>
    </source>
</evidence>
<accession>A0A8S0ZDG6</accession>
<dbReference type="PANTHER" id="PTHR11956">
    <property type="entry name" value="ARGINYL-TRNA SYNTHETASE"/>
    <property type="match status" value="1"/>
</dbReference>
<dbReference type="GO" id="GO:0005524">
    <property type="term" value="F:ATP binding"/>
    <property type="evidence" value="ECO:0007669"/>
    <property type="project" value="UniProtKB-KW"/>
</dbReference>
<dbReference type="FunFam" id="3.30.1360.70:FF:000002">
    <property type="entry name" value="arginine--tRNA ligase, cytoplasmic"/>
    <property type="match status" value="1"/>
</dbReference>
<dbReference type="InterPro" id="IPR001412">
    <property type="entry name" value="aa-tRNA-synth_I_CS"/>
</dbReference>
<evidence type="ECO:0000256" key="4">
    <source>
        <dbReference type="ARBA" id="ARBA00022490"/>
    </source>
</evidence>
<evidence type="ECO:0000256" key="8">
    <source>
        <dbReference type="ARBA" id="ARBA00022917"/>
    </source>
</evidence>
<dbReference type="GO" id="GO:0005829">
    <property type="term" value="C:cytosol"/>
    <property type="evidence" value="ECO:0007669"/>
    <property type="project" value="UniProtKB-SubCell"/>
</dbReference>
<evidence type="ECO:0000256" key="12">
    <source>
        <dbReference type="ARBA" id="ARBA00071644"/>
    </source>
</evidence>
<dbReference type="Gene3D" id="3.30.1360.70">
    <property type="entry name" value="Arginyl tRNA synthetase N-terminal domain"/>
    <property type="match status" value="1"/>
</dbReference>
<keyword evidence="7 13" id="KW-0067">ATP-binding</keyword>
<proteinExistence type="inferred from homology"/>
<dbReference type="InterPro" id="IPR036695">
    <property type="entry name" value="Arg-tRNA-synth_N_sf"/>
</dbReference>
<dbReference type="PROSITE" id="PS00178">
    <property type="entry name" value="AA_TRNA_LIGASE_I"/>
    <property type="match status" value="1"/>
</dbReference>
<dbReference type="GO" id="GO:0017101">
    <property type="term" value="C:aminoacyl-tRNA synthetase multienzyme complex"/>
    <property type="evidence" value="ECO:0007669"/>
    <property type="project" value="UniProtKB-ARBA"/>
</dbReference>
<evidence type="ECO:0000256" key="13">
    <source>
        <dbReference type="RuleBase" id="RU363038"/>
    </source>
</evidence>
<evidence type="ECO:0000256" key="6">
    <source>
        <dbReference type="ARBA" id="ARBA00022741"/>
    </source>
</evidence>
<dbReference type="PANTHER" id="PTHR11956:SF5">
    <property type="entry name" value="ARGININE--TRNA LIGASE, CYTOPLASMIC"/>
    <property type="match status" value="1"/>
</dbReference>
<comment type="similarity">
    <text evidence="2 13">Belongs to the class-I aminoacyl-tRNA synthetase family.</text>
</comment>
<dbReference type="InterPro" id="IPR008909">
    <property type="entry name" value="DALR_anticod-bd"/>
</dbReference>
<dbReference type="Pfam" id="PF00750">
    <property type="entry name" value="tRNA-synt_1d"/>
    <property type="match status" value="1"/>
</dbReference>
<dbReference type="SUPFAM" id="SSF55190">
    <property type="entry name" value="Arginyl-tRNA synthetase (ArgRS), N-terminal 'additional' domain"/>
    <property type="match status" value="1"/>
</dbReference>
<keyword evidence="8 13" id="KW-0648">Protein biosynthesis</keyword>
<dbReference type="Pfam" id="PF05746">
    <property type="entry name" value="DALR_1"/>
    <property type="match status" value="1"/>
</dbReference>
<keyword evidence="9 13" id="KW-0030">Aminoacyl-tRNA synthetase</keyword>
<keyword evidence="6 13" id="KW-0547">Nucleotide-binding</keyword>
<dbReference type="EMBL" id="CADEBC010000428">
    <property type="protein sequence ID" value="CAB3230713.1"/>
    <property type="molecule type" value="Genomic_DNA"/>
</dbReference>
<dbReference type="InterPro" id="IPR035684">
    <property type="entry name" value="ArgRS_core"/>
</dbReference>
<keyword evidence="18" id="KW-1185">Reference proteome</keyword>
<dbReference type="SMART" id="SM00836">
    <property type="entry name" value="DALR_1"/>
    <property type="match status" value="1"/>
</dbReference>
<dbReference type="SMART" id="SM01016">
    <property type="entry name" value="Arg_tRNA_synt_N"/>
    <property type="match status" value="1"/>
</dbReference>
<organism evidence="17 18">
    <name type="scientific">Arctia plantaginis</name>
    <name type="common">Wood tiger moth</name>
    <name type="synonym">Phalaena plantaginis</name>
    <dbReference type="NCBI Taxonomy" id="874455"/>
    <lineage>
        <taxon>Eukaryota</taxon>
        <taxon>Metazoa</taxon>
        <taxon>Ecdysozoa</taxon>
        <taxon>Arthropoda</taxon>
        <taxon>Hexapoda</taxon>
        <taxon>Insecta</taxon>
        <taxon>Pterygota</taxon>
        <taxon>Neoptera</taxon>
        <taxon>Endopterygota</taxon>
        <taxon>Lepidoptera</taxon>
        <taxon>Glossata</taxon>
        <taxon>Ditrysia</taxon>
        <taxon>Noctuoidea</taxon>
        <taxon>Erebidae</taxon>
        <taxon>Arctiinae</taxon>
        <taxon>Arctia</taxon>
    </lineage>
</organism>
<dbReference type="OrthoDB" id="68056at2759"/>
<feature type="domain" description="DALR anticodon binding" evidence="15">
    <location>
        <begin position="560"/>
        <end position="685"/>
    </location>
</feature>
<evidence type="ECO:0000256" key="3">
    <source>
        <dbReference type="ARBA" id="ARBA00012837"/>
    </source>
</evidence>
<dbReference type="AlphaFoldDB" id="A0A8S0ZDG6"/>
<name>A0A8S0ZDG6_ARCPL</name>
<evidence type="ECO:0000256" key="7">
    <source>
        <dbReference type="ARBA" id="ARBA00022840"/>
    </source>
</evidence>
<evidence type="ECO:0000256" key="9">
    <source>
        <dbReference type="ARBA" id="ARBA00023146"/>
    </source>
</evidence>
<evidence type="ECO:0000256" key="11">
    <source>
        <dbReference type="ARBA" id="ARBA00049339"/>
    </source>
</evidence>
<feature type="coiled-coil region" evidence="14">
    <location>
        <begin position="6"/>
        <end position="70"/>
    </location>
</feature>
<dbReference type="GO" id="GO:0006420">
    <property type="term" value="P:arginyl-tRNA aminoacylation"/>
    <property type="evidence" value="ECO:0007669"/>
    <property type="project" value="InterPro"/>
</dbReference>
<comment type="caution">
    <text evidence="17">The sequence shown here is derived from an EMBL/GenBank/DDBJ whole genome shotgun (WGS) entry which is preliminary data.</text>
</comment>
<protein>
    <recommendedName>
        <fullName evidence="12">Probable arginine--tRNA ligase, cytoplasmic</fullName>
        <ecNumber evidence="3">6.1.1.19</ecNumber>
    </recommendedName>
    <alternativeName>
        <fullName evidence="10">Arginyl-tRNA synthetase</fullName>
    </alternativeName>
</protein>
<comment type="catalytic activity">
    <reaction evidence="11">
        <text>tRNA(Arg) + L-arginine + ATP = L-arginyl-tRNA(Arg) + AMP + diphosphate</text>
        <dbReference type="Rhea" id="RHEA:20301"/>
        <dbReference type="Rhea" id="RHEA-COMP:9658"/>
        <dbReference type="Rhea" id="RHEA-COMP:9673"/>
        <dbReference type="ChEBI" id="CHEBI:30616"/>
        <dbReference type="ChEBI" id="CHEBI:32682"/>
        <dbReference type="ChEBI" id="CHEBI:33019"/>
        <dbReference type="ChEBI" id="CHEBI:78442"/>
        <dbReference type="ChEBI" id="CHEBI:78513"/>
        <dbReference type="ChEBI" id="CHEBI:456215"/>
        <dbReference type="EC" id="6.1.1.19"/>
    </reaction>
</comment>
<evidence type="ECO:0000256" key="1">
    <source>
        <dbReference type="ARBA" id="ARBA00004514"/>
    </source>
</evidence>
<keyword evidence="5 13" id="KW-0436">Ligase</keyword>
<dbReference type="InterPro" id="IPR014729">
    <property type="entry name" value="Rossmann-like_a/b/a_fold"/>
</dbReference>
<dbReference type="Gene3D" id="3.40.50.620">
    <property type="entry name" value="HUPs"/>
    <property type="match status" value="1"/>
</dbReference>
<dbReference type="Pfam" id="PF03485">
    <property type="entry name" value="Arg_tRNA_synt_N"/>
    <property type="match status" value="1"/>
</dbReference>
<evidence type="ECO:0000256" key="14">
    <source>
        <dbReference type="SAM" id="Coils"/>
    </source>
</evidence>
<dbReference type="FunFam" id="3.40.50.620:FF:000084">
    <property type="entry name" value="arginine--tRNA ligase, cytoplasmic"/>
    <property type="match status" value="1"/>
</dbReference>
<evidence type="ECO:0000259" key="15">
    <source>
        <dbReference type="SMART" id="SM00836"/>
    </source>
</evidence>